<organism evidence="8 9">
    <name type="scientific">Agromyces ramosus</name>
    <dbReference type="NCBI Taxonomy" id="33879"/>
    <lineage>
        <taxon>Bacteria</taxon>
        <taxon>Bacillati</taxon>
        <taxon>Actinomycetota</taxon>
        <taxon>Actinomycetes</taxon>
        <taxon>Micrococcales</taxon>
        <taxon>Microbacteriaceae</taxon>
        <taxon>Agromyces</taxon>
    </lineage>
</organism>
<dbReference type="InterPro" id="IPR016174">
    <property type="entry name" value="Di-haem_cyt_TM"/>
</dbReference>
<feature type="transmembrane region" description="Helical" evidence="6">
    <location>
        <begin position="376"/>
        <end position="395"/>
    </location>
</feature>
<dbReference type="InterPro" id="IPR005797">
    <property type="entry name" value="Cyt_b/b6_N"/>
</dbReference>
<comment type="cofactor">
    <cofactor evidence="1">
        <name>heme</name>
        <dbReference type="ChEBI" id="CHEBI:30413"/>
    </cofactor>
</comment>
<evidence type="ECO:0000256" key="5">
    <source>
        <dbReference type="ARBA" id="ARBA00029568"/>
    </source>
</evidence>
<dbReference type="Gene3D" id="1.20.810.10">
    <property type="entry name" value="Cytochrome Bc1 Complex, Chain C"/>
    <property type="match status" value="1"/>
</dbReference>
<evidence type="ECO:0000256" key="2">
    <source>
        <dbReference type="ARBA" id="ARBA00012951"/>
    </source>
</evidence>
<dbReference type="Proteomes" id="UP001239083">
    <property type="component" value="Unassembled WGS sequence"/>
</dbReference>
<proteinExistence type="predicted"/>
<comment type="catalytic activity">
    <reaction evidence="4">
        <text>a quinol + 2 Fe(III)-[cytochrome c](out) = a quinone + 2 Fe(II)-[cytochrome c](out) + 2 H(+)(out)</text>
        <dbReference type="Rhea" id="RHEA:11484"/>
        <dbReference type="Rhea" id="RHEA-COMP:10350"/>
        <dbReference type="Rhea" id="RHEA-COMP:14399"/>
        <dbReference type="ChEBI" id="CHEBI:15378"/>
        <dbReference type="ChEBI" id="CHEBI:24646"/>
        <dbReference type="ChEBI" id="CHEBI:29033"/>
        <dbReference type="ChEBI" id="CHEBI:29034"/>
        <dbReference type="ChEBI" id="CHEBI:132124"/>
        <dbReference type="EC" id="7.1.1.8"/>
    </reaction>
</comment>
<dbReference type="Pfam" id="PF13631">
    <property type="entry name" value="Cytochrom_B_N_2"/>
    <property type="match status" value="1"/>
</dbReference>
<evidence type="ECO:0000256" key="3">
    <source>
        <dbReference type="ARBA" id="ARBA00016116"/>
    </source>
</evidence>
<keyword evidence="6" id="KW-1133">Transmembrane helix</keyword>
<feature type="transmembrane region" description="Helical" evidence="6">
    <location>
        <begin position="114"/>
        <end position="135"/>
    </location>
</feature>
<evidence type="ECO:0000256" key="1">
    <source>
        <dbReference type="ARBA" id="ARBA00001971"/>
    </source>
</evidence>
<feature type="transmembrane region" description="Helical" evidence="6">
    <location>
        <begin position="147"/>
        <end position="167"/>
    </location>
</feature>
<feature type="domain" description="Cytochrome b/b6 N-terminal region profile" evidence="7">
    <location>
        <begin position="11"/>
        <end position="242"/>
    </location>
</feature>
<feature type="transmembrane region" description="Helical" evidence="6">
    <location>
        <begin position="331"/>
        <end position="355"/>
    </location>
</feature>
<evidence type="ECO:0000313" key="9">
    <source>
        <dbReference type="Proteomes" id="UP001239083"/>
    </source>
</evidence>
<keyword evidence="6" id="KW-0472">Membrane</keyword>
<evidence type="ECO:0000256" key="4">
    <source>
        <dbReference type="ARBA" id="ARBA00029351"/>
    </source>
</evidence>
<keyword evidence="6" id="KW-0812">Transmembrane</keyword>
<dbReference type="EMBL" id="JAUSYY010000001">
    <property type="protein sequence ID" value="MDQ0894888.1"/>
    <property type="molecule type" value="Genomic_DNA"/>
</dbReference>
<comment type="caution">
    <text evidence="8">The sequence shown here is derived from an EMBL/GenBank/DDBJ whole genome shotgun (WGS) entry which is preliminary data.</text>
</comment>
<keyword evidence="9" id="KW-1185">Reference proteome</keyword>
<feature type="transmembrane region" description="Helical" evidence="6">
    <location>
        <begin position="401"/>
        <end position="428"/>
    </location>
</feature>
<dbReference type="InterPro" id="IPR027387">
    <property type="entry name" value="Cytb/b6-like_sf"/>
</dbReference>
<gene>
    <name evidence="8" type="ORF">QFZ26_002443</name>
</gene>
<dbReference type="EC" id="7.1.1.8" evidence="2"/>
<feature type="transmembrane region" description="Helical" evidence="6">
    <location>
        <begin position="212"/>
        <end position="234"/>
    </location>
</feature>
<dbReference type="PANTHER" id="PTHR19271:SF16">
    <property type="entry name" value="CYTOCHROME B"/>
    <property type="match status" value="1"/>
</dbReference>
<dbReference type="SUPFAM" id="SSF81342">
    <property type="entry name" value="Transmembrane di-heme cytochromes"/>
    <property type="match status" value="1"/>
</dbReference>
<evidence type="ECO:0000313" key="8">
    <source>
        <dbReference type="EMBL" id="MDQ0894888.1"/>
    </source>
</evidence>
<reference evidence="8 9" key="1">
    <citation type="submission" date="2023-07" db="EMBL/GenBank/DDBJ databases">
        <title>Comparative genomics of wheat-associated soil bacteria to identify genetic determinants of phenazine resistance.</title>
        <authorList>
            <person name="Mouncey N."/>
        </authorList>
    </citation>
    <scope>NUCLEOTIDE SEQUENCE [LARGE SCALE GENOMIC DNA]</scope>
    <source>
        <strain evidence="8 9">V3I3</strain>
    </source>
</reference>
<sequence>MSVERKQRQNVSDRIAARLRTTRFGRQASRVSTELRRRVVPNHLTNLFGVVTAACVVMLFGTGLVLMFFYTPSNEVVTYEGSYAPLHGAEVSKAFASTMQVTFDVPGGLLVRQAHHWAALLLPAAVILQMLSIFFTGGFRRPRRAAWVLLFLVFVSALAAGWSGYALPDDMLSGTGLRIVEGIVLAIPFIGTPVSRLLFGGEFPGNVLANLYPLHLVASVALVALLVVRGVLWLRHRSPQFRGSGRSESRVVGIPLVPNAARRGLGLGLIVSGILVLISATVTISPIWLYGPASPGDAGAGSQPDWYTGFLDGALRLVPPGWEFVWLDRTWTLALLVPLAVITVGLAVVAVYPFLEEWITDDHRDHHLLDRPRDTPSRTGIGVAGLTFFGVLWLAGSADLVAVAFSLTIETVVATLQVAVLIGPVIAFELTRRVCLGLQRKDREIVLHGFETGRIVRLPGGEYIEVHQPVDDDERARLTGVVDPRPELLRPDERGRITPARRLRVRLSRFFFEDRIVRPVAPAELEPQVAEPRPHEVSAAS</sequence>
<feature type="transmembrane region" description="Helical" evidence="6">
    <location>
        <begin position="46"/>
        <end position="70"/>
    </location>
</feature>
<dbReference type="PROSITE" id="PS51002">
    <property type="entry name" value="CYTB_NTER"/>
    <property type="match status" value="1"/>
</dbReference>
<name>A0ABU0R9Z4_9MICO</name>
<accession>A0ABU0R9Z4</accession>
<evidence type="ECO:0000259" key="7">
    <source>
        <dbReference type="PROSITE" id="PS51002"/>
    </source>
</evidence>
<evidence type="ECO:0000256" key="6">
    <source>
        <dbReference type="SAM" id="Phobius"/>
    </source>
</evidence>
<dbReference type="PANTHER" id="PTHR19271">
    <property type="entry name" value="CYTOCHROME B"/>
    <property type="match status" value="1"/>
</dbReference>
<dbReference type="RefSeq" id="WP_307042495.1">
    <property type="nucleotide sequence ID" value="NZ_JAUSYY010000001.1"/>
</dbReference>
<feature type="transmembrane region" description="Helical" evidence="6">
    <location>
        <begin position="265"/>
        <end position="289"/>
    </location>
</feature>
<protein>
    <recommendedName>
        <fullName evidence="3">Cytochrome bc1 complex cytochrome b subunit</fullName>
        <ecNumber evidence="2">7.1.1.8</ecNumber>
    </recommendedName>
    <alternativeName>
        <fullName evidence="5">Cytochrome bc1 reductase complex subunit QcrB</fullName>
    </alternativeName>
</protein>